<dbReference type="Gene3D" id="3.30.565.10">
    <property type="entry name" value="Histidine kinase-like ATPase, C-terminal domain"/>
    <property type="match status" value="1"/>
</dbReference>
<keyword evidence="4" id="KW-0808">Transferase</keyword>
<dbReference type="Gene3D" id="1.10.287.130">
    <property type="match status" value="1"/>
</dbReference>
<dbReference type="PROSITE" id="PS50112">
    <property type="entry name" value="PAS"/>
    <property type="match status" value="3"/>
</dbReference>
<dbReference type="EC" id="2.7.13.3" evidence="2"/>
<protein>
    <recommendedName>
        <fullName evidence="2">histidine kinase</fullName>
        <ecNumber evidence="2">2.7.13.3</ecNumber>
    </recommendedName>
</protein>
<dbReference type="PROSITE" id="PS50113">
    <property type="entry name" value="PAC"/>
    <property type="match status" value="1"/>
</dbReference>
<evidence type="ECO:0000256" key="4">
    <source>
        <dbReference type="ARBA" id="ARBA00022679"/>
    </source>
</evidence>
<evidence type="ECO:0000313" key="10">
    <source>
        <dbReference type="EMBL" id="KAB2927909.1"/>
    </source>
</evidence>
<dbReference type="CDD" id="cd00075">
    <property type="entry name" value="HATPase"/>
    <property type="match status" value="1"/>
</dbReference>
<dbReference type="InterPro" id="IPR003661">
    <property type="entry name" value="HisK_dim/P_dom"/>
</dbReference>
<feature type="transmembrane region" description="Helical" evidence="6">
    <location>
        <begin position="145"/>
        <end position="164"/>
    </location>
</feature>
<dbReference type="InterPro" id="IPR036097">
    <property type="entry name" value="HisK_dim/P_sf"/>
</dbReference>
<dbReference type="SUPFAM" id="SSF55874">
    <property type="entry name" value="ATPase domain of HSP90 chaperone/DNA topoisomerase II/histidine kinase"/>
    <property type="match status" value="1"/>
</dbReference>
<dbReference type="GO" id="GO:0006355">
    <property type="term" value="P:regulation of DNA-templated transcription"/>
    <property type="evidence" value="ECO:0007669"/>
    <property type="project" value="InterPro"/>
</dbReference>
<evidence type="ECO:0000256" key="3">
    <source>
        <dbReference type="ARBA" id="ARBA00022553"/>
    </source>
</evidence>
<dbReference type="Pfam" id="PF00989">
    <property type="entry name" value="PAS"/>
    <property type="match status" value="1"/>
</dbReference>
<proteinExistence type="predicted"/>
<feature type="transmembrane region" description="Helical" evidence="6">
    <location>
        <begin position="113"/>
        <end position="133"/>
    </location>
</feature>
<feature type="domain" description="PAS" evidence="8">
    <location>
        <begin position="685"/>
        <end position="707"/>
    </location>
</feature>
<feature type="transmembrane region" description="Helical" evidence="6">
    <location>
        <begin position="309"/>
        <end position="326"/>
    </location>
</feature>
<evidence type="ECO:0000259" key="8">
    <source>
        <dbReference type="PROSITE" id="PS50112"/>
    </source>
</evidence>
<dbReference type="InterPro" id="IPR013767">
    <property type="entry name" value="PAS_fold"/>
</dbReference>
<dbReference type="PANTHER" id="PTHR43304:SF1">
    <property type="entry name" value="PAC DOMAIN-CONTAINING PROTEIN"/>
    <property type="match status" value="1"/>
</dbReference>
<feature type="transmembrane region" description="Helical" evidence="6">
    <location>
        <begin position="176"/>
        <end position="198"/>
    </location>
</feature>
<dbReference type="Pfam" id="PF13426">
    <property type="entry name" value="PAS_9"/>
    <property type="match status" value="1"/>
</dbReference>
<feature type="transmembrane region" description="Helical" evidence="6">
    <location>
        <begin position="359"/>
        <end position="379"/>
    </location>
</feature>
<dbReference type="InterPro" id="IPR003594">
    <property type="entry name" value="HATPase_dom"/>
</dbReference>
<dbReference type="EMBL" id="WBUI01000062">
    <property type="protein sequence ID" value="KAB2927909.1"/>
    <property type="molecule type" value="Genomic_DNA"/>
</dbReference>
<dbReference type="InterPro" id="IPR000700">
    <property type="entry name" value="PAS-assoc_C"/>
</dbReference>
<feature type="domain" description="PAS" evidence="8">
    <location>
        <begin position="413"/>
        <end position="486"/>
    </location>
</feature>
<evidence type="ECO:0000256" key="6">
    <source>
        <dbReference type="SAM" id="Phobius"/>
    </source>
</evidence>
<dbReference type="SUPFAM" id="SSF47384">
    <property type="entry name" value="Homodimeric domain of signal transducing histidine kinase"/>
    <property type="match status" value="1"/>
</dbReference>
<evidence type="ECO:0000256" key="1">
    <source>
        <dbReference type="ARBA" id="ARBA00000085"/>
    </source>
</evidence>
<dbReference type="Pfam" id="PF02518">
    <property type="entry name" value="HATPase_c"/>
    <property type="match status" value="1"/>
</dbReference>
<comment type="catalytic activity">
    <reaction evidence="1">
        <text>ATP + protein L-histidine = ADP + protein N-phospho-L-histidine.</text>
        <dbReference type="EC" id="2.7.13.3"/>
    </reaction>
</comment>
<keyword evidence="6" id="KW-0812">Transmembrane</keyword>
<feature type="transmembrane region" description="Helical" evidence="6">
    <location>
        <begin position="71"/>
        <end position="93"/>
    </location>
</feature>
<feature type="domain" description="Histidine kinase" evidence="7">
    <location>
        <begin position="802"/>
        <end position="1018"/>
    </location>
</feature>
<evidence type="ECO:0000256" key="2">
    <source>
        <dbReference type="ARBA" id="ARBA00012438"/>
    </source>
</evidence>
<dbReference type="SMART" id="SM00387">
    <property type="entry name" value="HATPase_c"/>
    <property type="match status" value="1"/>
</dbReference>
<dbReference type="InterPro" id="IPR001610">
    <property type="entry name" value="PAC"/>
</dbReference>
<dbReference type="SUPFAM" id="SSF55785">
    <property type="entry name" value="PYP-like sensor domain (PAS domain)"/>
    <property type="match status" value="3"/>
</dbReference>
<dbReference type="CDD" id="cd00130">
    <property type="entry name" value="PAS"/>
    <property type="match status" value="3"/>
</dbReference>
<accession>A0A833LY90</accession>
<name>A0A833LY90_9LEPT</name>
<evidence type="ECO:0000259" key="7">
    <source>
        <dbReference type="PROSITE" id="PS50109"/>
    </source>
</evidence>
<evidence type="ECO:0000259" key="9">
    <source>
        <dbReference type="PROSITE" id="PS50113"/>
    </source>
</evidence>
<dbReference type="InterPro" id="IPR004358">
    <property type="entry name" value="Sig_transdc_His_kin-like_C"/>
</dbReference>
<dbReference type="NCBIfam" id="TIGR00229">
    <property type="entry name" value="sensory_box"/>
    <property type="match status" value="3"/>
</dbReference>
<keyword evidence="6" id="KW-0472">Membrane</keyword>
<dbReference type="InterPro" id="IPR000014">
    <property type="entry name" value="PAS"/>
</dbReference>
<dbReference type="AlphaFoldDB" id="A0A833LY90"/>
<dbReference type="PANTHER" id="PTHR43304">
    <property type="entry name" value="PHYTOCHROME-LIKE PROTEIN CPH1"/>
    <property type="match status" value="1"/>
</dbReference>
<dbReference type="CDD" id="cd00082">
    <property type="entry name" value="HisKA"/>
    <property type="match status" value="1"/>
</dbReference>
<evidence type="ECO:0000313" key="11">
    <source>
        <dbReference type="Proteomes" id="UP000460298"/>
    </source>
</evidence>
<feature type="transmembrane region" description="Helical" evidence="6">
    <location>
        <begin position="282"/>
        <end position="303"/>
    </location>
</feature>
<feature type="transmembrane region" description="Helical" evidence="6">
    <location>
        <begin position="39"/>
        <end position="59"/>
    </location>
</feature>
<dbReference type="GO" id="GO:0000155">
    <property type="term" value="F:phosphorelay sensor kinase activity"/>
    <property type="evidence" value="ECO:0007669"/>
    <property type="project" value="InterPro"/>
</dbReference>
<feature type="domain" description="PAC" evidence="9">
    <location>
        <begin position="490"/>
        <end position="543"/>
    </location>
</feature>
<dbReference type="PROSITE" id="PS50109">
    <property type="entry name" value="HIS_KIN"/>
    <property type="match status" value="1"/>
</dbReference>
<keyword evidence="3" id="KW-0597">Phosphoprotein</keyword>
<keyword evidence="5" id="KW-0418">Kinase</keyword>
<dbReference type="Proteomes" id="UP000460298">
    <property type="component" value="Unassembled WGS sequence"/>
</dbReference>
<dbReference type="Pfam" id="PF08447">
    <property type="entry name" value="PAS_3"/>
    <property type="match status" value="1"/>
</dbReference>
<dbReference type="InterPro" id="IPR005467">
    <property type="entry name" value="His_kinase_dom"/>
</dbReference>
<gene>
    <name evidence="10" type="ORF">F9K24_22375</name>
</gene>
<dbReference type="Pfam" id="PF00512">
    <property type="entry name" value="HisKA"/>
    <property type="match status" value="1"/>
</dbReference>
<dbReference type="PRINTS" id="PR00344">
    <property type="entry name" value="BCTRLSENSOR"/>
</dbReference>
<dbReference type="InterPro" id="IPR013655">
    <property type="entry name" value="PAS_fold_3"/>
</dbReference>
<evidence type="ECO:0000256" key="5">
    <source>
        <dbReference type="ARBA" id="ARBA00022777"/>
    </source>
</evidence>
<feature type="transmembrane region" description="Helical" evidence="6">
    <location>
        <begin position="210"/>
        <end position="228"/>
    </location>
</feature>
<comment type="caution">
    <text evidence="10">The sequence shown here is derived from an EMBL/GenBank/DDBJ whole genome shotgun (WGS) entry which is preliminary data.</text>
</comment>
<dbReference type="SMART" id="SM00086">
    <property type="entry name" value="PAC"/>
    <property type="match status" value="2"/>
</dbReference>
<dbReference type="SMART" id="SM00091">
    <property type="entry name" value="PAS"/>
    <property type="match status" value="3"/>
</dbReference>
<dbReference type="Gene3D" id="3.30.450.20">
    <property type="entry name" value="PAS domain"/>
    <property type="match status" value="3"/>
</dbReference>
<keyword evidence="6" id="KW-1133">Transmembrane helix</keyword>
<feature type="domain" description="PAS" evidence="8">
    <location>
        <begin position="544"/>
        <end position="614"/>
    </location>
</feature>
<dbReference type="SMART" id="SM00388">
    <property type="entry name" value="HisKA"/>
    <property type="match status" value="1"/>
</dbReference>
<reference evidence="10 11" key="1">
    <citation type="submission" date="2019-10" db="EMBL/GenBank/DDBJ databases">
        <title>Extracellular Electron Transfer in a Candidatus Methanoperedens spp. Enrichment Culture.</title>
        <authorList>
            <person name="Berger S."/>
            <person name="Rangel Shaw D."/>
            <person name="Berben T."/>
            <person name="In 'T Zandt M."/>
            <person name="Frank J."/>
            <person name="Reimann J."/>
            <person name="Jetten M.S.M."/>
            <person name="Welte C.U."/>
        </authorList>
    </citation>
    <scope>NUCLEOTIDE SEQUENCE [LARGE SCALE GENOMIC DNA]</scope>
    <source>
        <strain evidence="10">SB12</strain>
    </source>
</reference>
<dbReference type="InterPro" id="IPR052162">
    <property type="entry name" value="Sensor_kinase/Photoreceptor"/>
</dbReference>
<feature type="transmembrane region" description="Helical" evidence="6">
    <location>
        <begin position="333"/>
        <end position="353"/>
    </location>
</feature>
<sequence>MKTLSLSRNPLLAIAPLAAIAVILHFVDPGRSFENPALLIVLNTVFYSLSAVLVSLQFARAFLDRGEPGMLLLVCGSLIGGVSGFIGPVSAFLGEAEHFDANILVTIHNTNVWLSAILHLSAVIAASLLGTAIDNHRGISVAAGYMATIAATTTIALLAYYGMLPVFFIPGQGGTIARQFVVCSSIAMFILSAILLHVRTSGRRIAVGPLYELALLLLAVGLFAILLQRTTGSLLGWYGRIIQYLGGIAMFAAAWQTRQGGAGLEPPADVAPSGPSPEPNRFVLDSAIAIVGVSATGALLFLTRTPGDPDLTSLAFLPAVMFSLLLGGPRSGALSVILSLALVGFFSLALPVYATHHVLLTDLFNLAIFLGMSTGMAILHRSLQNTRAQMITATVELQHANRHRQDAAALEESENRLKNVIEGTNAGTWDWNIETGETIFNERWAQIAGYSLAELSPCSIATWERLVHPEDLRRGRELLKRVFARELDIYDCECRIRHRDGHWAWIHDRGKVVEWSSDGRPRRMTGSRTDISDRKELEERLTALIADFRNIIESTSDLIVVATTDGNILFANGKFSEKLGYNQEELANMPLLALHPPAMRPEAERIFASMLSGGKTVCPLPVMTRDGNLVPVETRVWLGTWGSRPCVFGFIRDLTSDMEERQRFEALFRHNPAVMAISSYPERTFLDVNDAFLETFGYERQEIIGRTSTELNLFVDSAREEHSLHELSTTQRIKNHIHQINRKNGSPVDGLFSAELITNQGKQYFVTVIIDLTSRLQAERKLLAAKKKAEAADAEKSRLLAVISHEFRTPLALLHSSLDILDRYTDKLSPEDRLAQGQHIRSALQQMTSLVDISQSYNWLQSDYGQLRLTGIDLGSFCRKVVSETMAAWSQNHVLTVRLPEQPVHLLTDETLLRSILGNLLTNACRYTPPGKSITFEAATAAGILHFLIEDTGRGIPAADLDRIFRPYTRGSNVSNQRGMGLGLNIVAMALDRLRGHISLRSTEGEGTRVAIEIPIVADPADRAASPENTD</sequence>
<dbReference type="InterPro" id="IPR035965">
    <property type="entry name" value="PAS-like_dom_sf"/>
</dbReference>
<dbReference type="InterPro" id="IPR036890">
    <property type="entry name" value="HATPase_C_sf"/>
</dbReference>
<organism evidence="10 11">
    <name type="scientific">Leptonema illini</name>
    <dbReference type="NCBI Taxonomy" id="183"/>
    <lineage>
        <taxon>Bacteria</taxon>
        <taxon>Pseudomonadati</taxon>
        <taxon>Spirochaetota</taxon>
        <taxon>Spirochaetia</taxon>
        <taxon>Leptospirales</taxon>
        <taxon>Leptospiraceae</taxon>
        <taxon>Leptonema</taxon>
    </lineage>
</organism>